<proteinExistence type="inferred from homology"/>
<dbReference type="GO" id="GO:0032259">
    <property type="term" value="P:methylation"/>
    <property type="evidence" value="ECO:0007669"/>
    <property type="project" value="UniProtKB-KW"/>
</dbReference>
<gene>
    <name evidence="5" type="ORF">CA13_32360</name>
</gene>
<dbReference type="InterPro" id="IPR029063">
    <property type="entry name" value="SAM-dependent_MTases_sf"/>
</dbReference>
<evidence type="ECO:0000313" key="5">
    <source>
        <dbReference type="EMBL" id="TWT81783.1"/>
    </source>
</evidence>
<reference evidence="5 6" key="1">
    <citation type="submission" date="2019-02" db="EMBL/GenBank/DDBJ databases">
        <title>Deep-cultivation of Planctomycetes and their phenomic and genomic characterization uncovers novel biology.</title>
        <authorList>
            <person name="Wiegand S."/>
            <person name="Jogler M."/>
            <person name="Boedeker C."/>
            <person name="Pinto D."/>
            <person name="Vollmers J."/>
            <person name="Rivas-Marin E."/>
            <person name="Kohn T."/>
            <person name="Peeters S.H."/>
            <person name="Heuer A."/>
            <person name="Rast P."/>
            <person name="Oberbeckmann S."/>
            <person name="Bunk B."/>
            <person name="Jeske O."/>
            <person name="Meyerdierks A."/>
            <person name="Storesund J.E."/>
            <person name="Kallscheuer N."/>
            <person name="Luecker S."/>
            <person name="Lage O.M."/>
            <person name="Pohl T."/>
            <person name="Merkel B.J."/>
            <person name="Hornburger P."/>
            <person name="Mueller R.-W."/>
            <person name="Bruemmer F."/>
            <person name="Labrenz M."/>
            <person name="Spormann A.M."/>
            <person name="Op Den Camp H."/>
            <person name="Overmann J."/>
            <person name="Amann R."/>
            <person name="Jetten M.S.M."/>
            <person name="Mascher T."/>
            <person name="Medema M.H."/>
            <person name="Devos D.P."/>
            <person name="Kaster A.-K."/>
            <person name="Ovreas L."/>
            <person name="Rohde M."/>
            <person name="Galperin M.Y."/>
            <person name="Jogler C."/>
        </authorList>
    </citation>
    <scope>NUCLEOTIDE SEQUENCE [LARGE SCALE GENOMIC DNA]</scope>
    <source>
        <strain evidence="5 6">CA13</strain>
    </source>
</reference>
<dbReference type="GO" id="GO:0008168">
    <property type="term" value="F:methyltransferase activity"/>
    <property type="evidence" value="ECO:0007669"/>
    <property type="project" value="UniProtKB-KW"/>
</dbReference>
<keyword evidence="3" id="KW-0949">S-adenosyl-L-methionine</keyword>
<dbReference type="EMBL" id="SJPJ01000001">
    <property type="protein sequence ID" value="TWT81783.1"/>
    <property type="molecule type" value="Genomic_DNA"/>
</dbReference>
<sequence>MSQPESSESFDQLAALATERFKWQWDEVLIADQPYRLAVAADPEGMLIEACERQDAGEEGVIDPFWATTWRAASGLDRYLDRIVLDDVPVLELGCGTGHAGIAAVLRGARATLTDGVDDPLLLVRMSVLNLSQQNQAKCNVQRLRFGIDKIETKFPVILGSDVTYLRTLWPELDHCLRDHLADGGEVLLSDPYRIIANEFRGWIQDRGWHYVEHKIDLADDPEHPIRVMRLTSLK</sequence>
<evidence type="ECO:0000256" key="3">
    <source>
        <dbReference type="ARBA" id="ARBA00022691"/>
    </source>
</evidence>
<keyword evidence="2 5" id="KW-0808">Transferase</keyword>
<accession>A0A5C5Z5D9</accession>
<evidence type="ECO:0000256" key="2">
    <source>
        <dbReference type="ARBA" id="ARBA00022679"/>
    </source>
</evidence>
<dbReference type="AlphaFoldDB" id="A0A5C5Z5D9"/>
<evidence type="ECO:0000256" key="1">
    <source>
        <dbReference type="ARBA" id="ARBA00022603"/>
    </source>
</evidence>
<dbReference type="OrthoDB" id="264333at2"/>
<name>A0A5C5Z5D9_9BACT</name>
<dbReference type="InterPro" id="IPR019410">
    <property type="entry name" value="Methyltransf_16"/>
</dbReference>
<dbReference type="Proteomes" id="UP000315010">
    <property type="component" value="Unassembled WGS sequence"/>
</dbReference>
<dbReference type="CDD" id="cd02440">
    <property type="entry name" value="AdoMet_MTases"/>
    <property type="match status" value="1"/>
</dbReference>
<dbReference type="Gene3D" id="3.40.50.150">
    <property type="entry name" value="Vaccinia Virus protein VP39"/>
    <property type="match status" value="1"/>
</dbReference>
<evidence type="ECO:0000256" key="4">
    <source>
        <dbReference type="ARBA" id="ARBA00043988"/>
    </source>
</evidence>
<evidence type="ECO:0000313" key="6">
    <source>
        <dbReference type="Proteomes" id="UP000315010"/>
    </source>
</evidence>
<dbReference type="PANTHER" id="PTHR14614:SF164">
    <property type="entry name" value="HISTONE-ARGININE METHYLTRANSFERASE METTL23"/>
    <property type="match status" value="1"/>
</dbReference>
<keyword evidence="1 5" id="KW-0489">Methyltransferase</keyword>
<comment type="similarity">
    <text evidence="4">Belongs to the methyltransferase superfamily. METTL23 family.</text>
</comment>
<organism evidence="5 6">
    <name type="scientific">Novipirellula herctigrandis</name>
    <dbReference type="NCBI Taxonomy" id="2527986"/>
    <lineage>
        <taxon>Bacteria</taxon>
        <taxon>Pseudomonadati</taxon>
        <taxon>Planctomycetota</taxon>
        <taxon>Planctomycetia</taxon>
        <taxon>Pirellulales</taxon>
        <taxon>Pirellulaceae</taxon>
        <taxon>Novipirellula</taxon>
    </lineage>
</organism>
<comment type="caution">
    <text evidence="5">The sequence shown here is derived from an EMBL/GenBank/DDBJ whole genome shotgun (WGS) entry which is preliminary data.</text>
</comment>
<protein>
    <submittedName>
        <fullName evidence="5">Putative methyltransferase</fullName>
    </submittedName>
</protein>
<keyword evidence="6" id="KW-1185">Reference proteome</keyword>
<dbReference type="Pfam" id="PF10294">
    <property type="entry name" value="Methyltransf_16"/>
    <property type="match status" value="1"/>
</dbReference>
<dbReference type="PANTHER" id="PTHR14614">
    <property type="entry name" value="HEPATOCELLULAR CARCINOMA-ASSOCIATED ANTIGEN"/>
    <property type="match status" value="1"/>
</dbReference>
<dbReference type="SUPFAM" id="SSF53335">
    <property type="entry name" value="S-adenosyl-L-methionine-dependent methyltransferases"/>
    <property type="match status" value="1"/>
</dbReference>